<proteinExistence type="predicted"/>
<dbReference type="EMBL" id="JARJCM010000045">
    <property type="protein sequence ID" value="KAJ7036098.1"/>
    <property type="molecule type" value="Genomic_DNA"/>
</dbReference>
<sequence>MPGIEVASSAVCLALGIRGRFSGLRWLPKTERSAECGEAQNQNALCQKTREDMHAMRKRPPQICHVFQEWMDKSCRAAVLVVPLATCNIADRLALDAEMPAAASAAGSTPEYPTIPEKEKTDVELSQTEVSSSLDCRK</sequence>
<reference evidence="2" key="1">
    <citation type="submission" date="2023-03" db="EMBL/GenBank/DDBJ databases">
        <title>Massive genome expansion in bonnet fungi (Mycena s.s.) driven by repeated elements and novel gene families across ecological guilds.</title>
        <authorList>
            <consortium name="Lawrence Berkeley National Laboratory"/>
            <person name="Harder C.B."/>
            <person name="Miyauchi S."/>
            <person name="Viragh M."/>
            <person name="Kuo A."/>
            <person name="Thoen E."/>
            <person name="Andreopoulos B."/>
            <person name="Lu D."/>
            <person name="Skrede I."/>
            <person name="Drula E."/>
            <person name="Henrissat B."/>
            <person name="Morin E."/>
            <person name="Kohler A."/>
            <person name="Barry K."/>
            <person name="LaButti K."/>
            <person name="Morin E."/>
            <person name="Salamov A."/>
            <person name="Lipzen A."/>
            <person name="Mereny Z."/>
            <person name="Hegedus B."/>
            <person name="Baldrian P."/>
            <person name="Stursova M."/>
            <person name="Weitz H."/>
            <person name="Taylor A."/>
            <person name="Grigoriev I.V."/>
            <person name="Nagy L.G."/>
            <person name="Martin F."/>
            <person name="Kauserud H."/>
        </authorList>
    </citation>
    <scope>NUCLEOTIDE SEQUENCE</scope>
    <source>
        <strain evidence="2">CBHHK200</strain>
    </source>
</reference>
<evidence type="ECO:0000256" key="1">
    <source>
        <dbReference type="SAM" id="MobiDB-lite"/>
    </source>
</evidence>
<comment type="caution">
    <text evidence="2">The sequence shown here is derived from an EMBL/GenBank/DDBJ whole genome shotgun (WGS) entry which is preliminary data.</text>
</comment>
<name>A0AAD6X244_9AGAR</name>
<evidence type="ECO:0000313" key="2">
    <source>
        <dbReference type="EMBL" id="KAJ7036098.1"/>
    </source>
</evidence>
<organism evidence="2 3">
    <name type="scientific">Mycena alexandri</name>
    <dbReference type="NCBI Taxonomy" id="1745969"/>
    <lineage>
        <taxon>Eukaryota</taxon>
        <taxon>Fungi</taxon>
        <taxon>Dikarya</taxon>
        <taxon>Basidiomycota</taxon>
        <taxon>Agaricomycotina</taxon>
        <taxon>Agaricomycetes</taxon>
        <taxon>Agaricomycetidae</taxon>
        <taxon>Agaricales</taxon>
        <taxon>Marasmiineae</taxon>
        <taxon>Mycenaceae</taxon>
        <taxon>Mycena</taxon>
    </lineage>
</organism>
<keyword evidence="3" id="KW-1185">Reference proteome</keyword>
<feature type="compositionally biased region" description="Polar residues" evidence="1">
    <location>
        <begin position="124"/>
        <end position="138"/>
    </location>
</feature>
<protein>
    <submittedName>
        <fullName evidence="2">Uncharacterized protein</fullName>
    </submittedName>
</protein>
<dbReference type="Proteomes" id="UP001218188">
    <property type="component" value="Unassembled WGS sequence"/>
</dbReference>
<evidence type="ECO:0000313" key="3">
    <source>
        <dbReference type="Proteomes" id="UP001218188"/>
    </source>
</evidence>
<gene>
    <name evidence="2" type="ORF">C8F04DRAFT_1181639</name>
</gene>
<accession>A0AAD6X244</accession>
<feature type="region of interest" description="Disordered" evidence="1">
    <location>
        <begin position="100"/>
        <end position="138"/>
    </location>
</feature>
<dbReference type="AlphaFoldDB" id="A0AAD6X244"/>